<protein>
    <submittedName>
        <fullName evidence="2">Ubiquitin carboxyl-terminal hydrolase BAP1</fullName>
    </submittedName>
</protein>
<reference evidence="2 3" key="1">
    <citation type="submission" date="2019-04" db="EMBL/GenBank/DDBJ databases">
        <title>Draft genome of the big-headed turtle Platysternon megacephalum.</title>
        <authorList>
            <person name="Gong S."/>
        </authorList>
    </citation>
    <scope>NUCLEOTIDE SEQUENCE [LARGE SCALE GENOMIC DNA]</scope>
    <source>
        <strain evidence="2">DO16091913</strain>
        <tissue evidence="2">Muscle</tissue>
    </source>
</reference>
<proteinExistence type="predicted"/>
<sequence length="99" mass="10832">MSPHSKDDTETQGAGAAPTWTERQDDALDANKRERERERPLLCHPLCLSLAASGSPGTAGLTDPWKAMLAQWLQDRGAGKGKSVKYRSMVSVDTELYES</sequence>
<keyword evidence="2" id="KW-0378">Hydrolase</keyword>
<evidence type="ECO:0000313" key="2">
    <source>
        <dbReference type="EMBL" id="TFK02240.1"/>
    </source>
</evidence>
<comment type="caution">
    <text evidence="2">The sequence shown here is derived from an EMBL/GenBank/DDBJ whole genome shotgun (WGS) entry which is preliminary data.</text>
</comment>
<organism evidence="2 3">
    <name type="scientific">Platysternon megacephalum</name>
    <name type="common">big-headed turtle</name>
    <dbReference type="NCBI Taxonomy" id="55544"/>
    <lineage>
        <taxon>Eukaryota</taxon>
        <taxon>Metazoa</taxon>
        <taxon>Chordata</taxon>
        <taxon>Craniata</taxon>
        <taxon>Vertebrata</taxon>
        <taxon>Euteleostomi</taxon>
        <taxon>Archelosauria</taxon>
        <taxon>Testudinata</taxon>
        <taxon>Testudines</taxon>
        <taxon>Cryptodira</taxon>
        <taxon>Durocryptodira</taxon>
        <taxon>Testudinoidea</taxon>
        <taxon>Platysternidae</taxon>
        <taxon>Platysternon</taxon>
    </lineage>
</organism>
<feature type="region of interest" description="Disordered" evidence="1">
    <location>
        <begin position="1"/>
        <end position="36"/>
    </location>
</feature>
<reference evidence="2 3" key="2">
    <citation type="submission" date="2019-04" db="EMBL/GenBank/DDBJ databases">
        <title>The genome sequence of big-headed turtle.</title>
        <authorList>
            <person name="Gong S."/>
        </authorList>
    </citation>
    <scope>NUCLEOTIDE SEQUENCE [LARGE SCALE GENOMIC DNA]</scope>
    <source>
        <strain evidence="2">DO16091913</strain>
        <tissue evidence="2">Muscle</tissue>
    </source>
</reference>
<accession>A0A4D9E5H3</accession>
<dbReference type="Proteomes" id="UP000297703">
    <property type="component" value="Unassembled WGS sequence"/>
</dbReference>
<dbReference type="EMBL" id="QXTE01000198">
    <property type="protein sequence ID" value="TFK02240.1"/>
    <property type="molecule type" value="Genomic_DNA"/>
</dbReference>
<name>A0A4D9E5H3_9SAUR</name>
<feature type="compositionally biased region" description="Basic and acidic residues" evidence="1">
    <location>
        <begin position="22"/>
        <end position="36"/>
    </location>
</feature>
<dbReference type="GO" id="GO:0016787">
    <property type="term" value="F:hydrolase activity"/>
    <property type="evidence" value="ECO:0007669"/>
    <property type="project" value="UniProtKB-KW"/>
</dbReference>
<evidence type="ECO:0000313" key="3">
    <source>
        <dbReference type="Proteomes" id="UP000297703"/>
    </source>
</evidence>
<keyword evidence="3" id="KW-1185">Reference proteome</keyword>
<dbReference type="AlphaFoldDB" id="A0A4D9E5H3"/>
<gene>
    <name evidence="2" type="ORF">DR999_PMT15519</name>
</gene>
<evidence type="ECO:0000256" key="1">
    <source>
        <dbReference type="SAM" id="MobiDB-lite"/>
    </source>
</evidence>